<evidence type="ECO:0000256" key="1">
    <source>
        <dbReference type="SAM" id="Phobius"/>
    </source>
</evidence>
<keyword evidence="3" id="KW-1185">Reference proteome</keyword>
<protein>
    <submittedName>
        <fullName evidence="2">Uncharacterized protein</fullName>
    </submittedName>
</protein>
<organism evidence="2 3">
    <name type="scientific">Nocardiopsis flavescens</name>
    <dbReference type="NCBI Taxonomy" id="758803"/>
    <lineage>
        <taxon>Bacteria</taxon>
        <taxon>Bacillati</taxon>
        <taxon>Actinomycetota</taxon>
        <taxon>Actinomycetes</taxon>
        <taxon>Streptosporangiales</taxon>
        <taxon>Nocardiopsidaceae</taxon>
        <taxon>Nocardiopsis</taxon>
    </lineage>
</organism>
<sequence>MEGEPRSWWRDLRVAIITTALALLRFLLALGCFILWLVRCGVG</sequence>
<reference evidence="2 3" key="1">
    <citation type="submission" date="2016-11" db="EMBL/GenBank/DDBJ databases">
        <authorList>
            <person name="Jaros S."/>
            <person name="Januszkiewicz K."/>
            <person name="Wedrychowicz H."/>
        </authorList>
    </citation>
    <scope>NUCLEOTIDE SEQUENCE [LARGE SCALE GENOMIC DNA]</scope>
    <source>
        <strain evidence="2 3">CGMCC 4.5723</strain>
    </source>
</reference>
<keyword evidence="1" id="KW-1133">Transmembrane helix</keyword>
<accession>A0A1M6WLN1</accession>
<keyword evidence="1" id="KW-0472">Membrane</keyword>
<dbReference type="Proteomes" id="UP000184452">
    <property type="component" value="Unassembled WGS sequence"/>
</dbReference>
<name>A0A1M6WLN1_9ACTN</name>
<feature type="transmembrane region" description="Helical" evidence="1">
    <location>
        <begin position="12"/>
        <end position="38"/>
    </location>
</feature>
<proteinExistence type="predicted"/>
<dbReference type="AlphaFoldDB" id="A0A1M6WLN1"/>
<evidence type="ECO:0000313" key="3">
    <source>
        <dbReference type="Proteomes" id="UP000184452"/>
    </source>
</evidence>
<dbReference type="EMBL" id="FQZK01000046">
    <property type="protein sequence ID" value="SHK94628.1"/>
    <property type="molecule type" value="Genomic_DNA"/>
</dbReference>
<evidence type="ECO:0000313" key="2">
    <source>
        <dbReference type="EMBL" id="SHK94628.1"/>
    </source>
</evidence>
<keyword evidence="1" id="KW-0812">Transmembrane</keyword>
<gene>
    <name evidence="2" type="ORF">SAMN05421803_14612</name>
</gene>